<dbReference type="Pfam" id="PF00385">
    <property type="entry name" value="Chromo"/>
    <property type="match status" value="1"/>
</dbReference>
<dbReference type="InterPro" id="IPR023780">
    <property type="entry name" value="Chromo_domain"/>
</dbReference>
<feature type="region of interest" description="Disordered" evidence="4">
    <location>
        <begin position="179"/>
        <end position="321"/>
    </location>
</feature>
<dbReference type="Gene3D" id="2.40.50.40">
    <property type="match status" value="1"/>
</dbReference>
<feature type="region of interest" description="Disordered" evidence="4">
    <location>
        <begin position="1"/>
        <end position="35"/>
    </location>
</feature>
<feature type="compositionally biased region" description="Polar residues" evidence="4">
    <location>
        <begin position="251"/>
        <end position="280"/>
    </location>
</feature>
<gene>
    <name evidence="6" type="ORF">SPI_08122</name>
</gene>
<dbReference type="OrthoDB" id="436852at2759"/>
<feature type="region of interest" description="Disordered" evidence="4">
    <location>
        <begin position="1316"/>
        <end position="1336"/>
    </location>
</feature>
<dbReference type="CDD" id="cd18966">
    <property type="entry name" value="chromodomain"/>
    <property type="match status" value="1"/>
</dbReference>
<protein>
    <submittedName>
        <fullName evidence="6">Chromo domain containing protein</fullName>
    </submittedName>
</protein>
<feature type="region of interest" description="Disordered" evidence="4">
    <location>
        <begin position="472"/>
        <end position="516"/>
    </location>
</feature>
<comment type="subunit">
    <text evidence="2">Component of the NuA4 histone acetyltransferase complex.</text>
</comment>
<dbReference type="InterPro" id="IPR000953">
    <property type="entry name" value="Chromo/chromo_shadow_dom"/>
</dbReference>
<comment type="caution">
    <text evidence="6">The sequence shown here is derived from an EMBL/GenBank/DDBJ whole genome shotgun (WGS) entry which is preliminary data.</text>
</comment>
<dbReference type="GO" id="GO:0005634">
    <property type="term" value="C:nucleus"/>
    <property type="evidence" value="ECO:0007669"/>
    <property type="project" value="UniProtKB-SubCell"/>
</dbReference>
<evidence type="ECO:0000259" key="5">
    <source>
        <dbReference type="PROSITE" id="PS50013"/>
    </source>
</evidence>
<dbReference type="PROSITE" id="PS50013">
    <property type="entry name" value="CHROMO_2"/>
    <property type="match status" value="1"/>
</dbReference>
<dbReference type="STRING" id="1081102.A0A162IEA5"/>
<feature type="domain" description="Chromo" evidence="5">
    <location>
        <begin position="55"/>
        <end position="93"/>
    </location>
</feature>
<feature type="compositionally biased region" description="Gly residues" evidence="4">
    <location>
        <begin position="1"/>
        <end position="13"/>
    </location>
</feature>
<feature type="compositionally biased region" description="Gly residues" evidence="4">
    <location>
        <begin position="1389"/>
        <end position="1400"/>
    </location>
</feature>
<evidence type="ECO:0000256" key="3">
    <source>
        <dbReference type="ARBA" id="ARBA00023242"/>
    </source>
</evidence>
<feature type="region of interest" description="Disordered" evidence="4">
    <location>
        <begin position="1381"/>
        <end position="1460"/>
    </location>
</feature>
<organism evidence="6 7">
    <name type="scientific">Niveomyces insectorum RCEF 264</name>
    <dbReference type="NCBI Taxonomy" id="1081102"/>
    <lineage>
        <taxon>Eukaryota</taxon>
        <taxon>Fungi</taxon>
        <taxon>Dikarya</taxon>
        <taxon>Ascomycota</taxon>
        <taxon>Pezizomycotina</taxon>
        <taxon>Sordariomycetes</taxon>
        <taxon>Hypocreomycetidae</taxon>
        <taxon>Hypocreales</taxon>
        <taxon>Cordycipitaceae</taxon>
        <taxon>Niveomyces</taxon>
    </lineage>
</organism>
<dbReference type="SMART" id="SM00298">
    <property type="entry name" value="CHROMO"/>
    <property type="match status" value="1"/>
</dbReference>
<feature type="compositionally biased region" description="Low complexity" evidence="4">
    <location>
        <begin position="1410"/>
        <end position="1424"/>
    </location>
</feature>
<feature type="compositionally biased region" description="Polar residues" evidence="4">
    <location>
        <begin position="500"/>
        <end position="509"/>
    </location>
</feature>
<name>A0A162IEA5_9HYPO</name>
<evidence type="ECO:0000256" key="1">
    <source>
        <dbReference type="ARBA" id="ARBA00004123"/>
    </source>
</evidence>
<sequence>MAGTTGAAGGVIGCGSPFDPTPPPAARTTAADAPDEDDISVTSTFYASEDSETEYGVEDVLAQKTEGNGAMYYFVKWDGYPLEKCTWEPEDNMGSQLLDDLWVKKRTRVDYVPFDFDIWKKACEDKARRHARRNAKRKRLGLPLTEPFGSEDGEAAAAAAMAAMAAAAASVDEEPTIAPGVSSTRLSSGVAAPTNKASASANGLLPRIGNLDDDDVAVIESLSTPPKTKPKVVKKKPGGAAAAPLDRRSVSGASTPKTLPSSKQKGASGTSASKPASQGTAGVAGLPGKGKLAEKVGARGASSTSRSPSIGSTDDNGEPLRRPATQLKSAAVVPSNQATALRNKTGLSTTTTTTAAAAAATAGGGSVRSFSARKTGASSQKGLQKGGGNAFVAGEKIRTGNTLDAAMSDPTRQKQFFSGHRMRRLALLRDREKPEQAIDPAKLSAKLFPISQGPSTTLPTPAGTLGPSVITQTQQQTNTTPYSRPAASPAVPAIPSALAGSSTTGTPAPTQKPKRKKVVRFVVHDNNDDDSGADGGALFVEPNAPARAVMGRSGNPVGYRMKSPPPPLVTQSVVKGLLLGTQGEPMHVCFNGVPQEHPQTAILDAFLAEDAFRFSYTCLAETLVQQFTGIRRETLFSGSIVPAAAEDGVSRVAASLETAAAKLRMTASVLVLMRPAYGILVYFTQGDDGMGEQLGFPPYDGASTSASAPVLRYFVFSTYFDCGPFLRSPDGVVAPDLDVPDGTSEREHLMRVFFQLDRTTCFQLFPARSREPSAKRNLFLAFPPSATASMQQIVLWFQTVDPNCQVYYSAMAGAWLAFQNQIVTGSEAGAVVIHELLTPAVRCFPGLGRLLLTNKSDCTFWSMSQSILSPPDFPSDVPCYDDAEAVLKLSALPGQTRWTPLFPDGLAFLLTPSFLITEPQRTYDLLAWFRKIRLSSSGTRLALVAAWNLGDYLRGILEEKLQYRADTKADPRLTTKIERKRVAGQKGARQGQCELRYKVWLLFNDLCDGSGNGPISPSPYENGSPNSIVFVDEAVDANDEQSLVNWFGLWSTMHMDQYRSFYVVGSGSTSTRGSSEKSNRWIPVPNFSPDTLADPDFASDKMFGAVVTVGDAEAQSAANSSPPPSAVVQGAAPASSSATRSQRYPDDSVPAFTAQLMSYNTNVEFWRVYGHAVAWKDADEAFRFGSLDARNHTIKDWFAFTWPFTINRINYRSYIGFFYTVDGACDSVDTRRGPKLPRHPWVVIYRPVHPHQRPFKKTELIFWDPRVKDKYSGQNLVRERDLTASQQAVVEYVRQHGEKEKKLGLQRAWISGEPFRRGYGGSRRRGSTAPSTTDNELDLTMEYLDVLTADLKTVLPPTEYHLDARGFREVLLAGDARENDVRRDRASVGSGGGGGGGGGSPMDVDRGDKQQQNGGSSTRSGTNSVADDTEAGDRRMRRDDDDRKHDYGEGYGDDNDDDGDEEARIKRSAAVRVVFHPPCGYQPVHKASKCRNLLFDRVRAVRGHGAQRVAETMAIDYPPTVEWYRAQQEEGRAYEHVHVDNWEAFFLRFKVGPAEGV</sequence>
<feature type="compositionally biased region" description="Basic and acidic residues" evidence="4">
    <location>
        <begin position="1431"/>
        <end position="1448"/>
    </location>
</feature>
<feature type="compositionally biased region" description="Acidic residues" evidence="4">
    <location>
        <begin position="1451"/>
        <end position="1460"/>
    </location>
</feature>
<keyword evidence="7" id="KW-1185">Reference proteome</keyword>
<reference evidence="6 7" key="1">
    <citation type="journal article" date="2016" name="Genome Biol. Evol.">
        <title>Divergent and convergent evolution of fungal pathogenicity.</title>
        <authorList>
            <person name="Shang Y."/>
            <person name="Xiao G."/>
            <person name="Zheng P."/>
            <person name="Cen K."/>
            <person name="Zhan S."/>
            <person name="Wang C."/>
        </authorList>
    </citation>
    <scope>NUCLEOTIDE SEQUENCE [LARGE SCALE GENOMIC DNA]</scope>
    <source>
        <strain evidence="6 7">RCEF 264</strain>
    </source>
</reference>
<evidence type="ECO:0000313" key="6">
    <source>
        <dbReference type="EMBL" id="OAA55915.1"/>
    </source>
</evidence>
<evidence type="ECO:0000313" key="7">
    <source>
        <dbReference type="Proteomes" id="UP000076874"/>
    </source>
</evidence>
<accession>A0A162IEA5</accession>
<proteinExistence type="predicted"/>
<dbReference type="InterPro" id="IPR016197">
    <property type="entry name" value="Chromo-like_dom_sf"/>
</dbReference>
<dbReference type="Proteomes" id="UP000076874">
    <property type="component" value="Unassembled WGS sequence"/>
</dbReference>
<dbReference type="PROSITE" id="PS00598">
    <property type="entry name" value="CHROMO_1"/>
    <property type="match status" value="1"/>
</dbReference>
<comment type="subcellular location">
    <subcellularLocation>
        <location evidence="1">Nucleus</location>
    </subcellularLocation>
</comment>
<keyword evidence="3" id="KW-0539">Nucleus</keyword>
<feature type="compositionally biased region" description="Low complexity" evidence="4">
    <location>
        <begin position="298"/>
        <end position="313"/>
    </location>
</feature>
<evidence type="ECO:0000256" key="2">
    <source>
        <dbReference type="ARBA" id="ARBA00011353"/>
    </source>
</evidence>
<evidence type="ECO:0000256" key="4">
    <source>
        <dbReference type="SAM" id="MobiDB-lite"/>
    </source>
</evidence>
<dbReference type="SUPFAM" id="SSF54160">
    <property type="entry name" value="Chromo domain-like"/>
    <property type="match status" value="1"/>
</dbReference>
<feature type="region of interest" description="Disordered" evidence="4">
    <location>
        <begin position="1114"/>
        <end position="1145"/>
    </location>
</feature>
<dbReference type="EMBL" id="AZHD01000018">
    <property type="protein sequence ID" value="OAA55915.1"/>
    <property type="molecule type" value="Genomic_DNA"/>
</dbReference>
<dbReference type="InterPro" id="IPR023779">
    <property type="entry name" value="Chromodomain_CS"/>
</dbReference>
<feature type="compositionally biased region" description="Low complexity" evidence="4">
    <location>
        <begin position="472"/>
        <end position="499"/>
    </location>
</feature>
<dbReference type="GO" id="GO:0006338">
    <property type="term" value="P:chromatin remodeling"/>
    <property type="evidence" value="ECO:0007669"/>
    <property type="project" value="UniProtKB-ARBA"/>
</dbReference>
<feature type="compositionally biased region" description="Basic residues" evidence="4">
    <location>
        <begin position="228"/>
        <end position="237"/>
    </location>
</feature>